<keyword evidence="4" id="KW-1185">Reference proteome</keyword>
<organism evidence="3 4">
    <name type="scientific">Nocardiopsis mangrovi</name>
    <dbReference type="NCBI Taxonomy" id="1179818"/>
    <lineage>
        <taxon>Bacteria</taxon>
        <taxon>Bacillati</taxon>
        <taxon>Actinomycetota</taxon>
        <taxon>Actinomycetes</taxon>
        <taxon>Streptosporangiales</taxon>
        <taxon>Nocardiopsidaceae</taxon>
        <taxon>Nocardiopsis</taxon>
    </lineage>
</organism>
<dbReference type="SUPFAM" id="SSF48452">
    <property type="entry name" value="TPR-like"/>
    <property type="match status" value="1"/>
</dbReference>
<evidence type="ECO:0000256" key="2">
    <source>
        <dbReference type="SAM" id="MobiDB-lite"/>
    </source>
</evidence>
<keyword evidence="1" id="KW-0802">TPR repeat</keyword>
<sequence>MAADRREEHLVRAMALLGTCAQRFPYGGDADTIADARRGYDEVERGAGPGDAETAATVAIGRSMAAVLELRLCIDDLELNNSARDWDQDGPPLGGMDEDDEDGVSRPFAERAAAAARAALDADPDDPLVPFDLGHVLAWSGDRDGAVAAYEEALRRDPWDIAARELLEELGAGPGEHPSHSDPVNRRRYGFAVLREEGRTGNSEWLEEHWVYGSVAEARADADAVTGSGIDGLDRDELDDHLRLTLEIHRPGRPIAEYDLMARIPAEPDGGPLRIDWSGVPVDEPLEPPLPPGRPLRMDARTCFHGAG</sequence>
<dbReference type="PROSITE" id="PS50005">
    <property type="entry name" value="TPR"/>
    <property type="match status" value="1"/>
</dbReference>
<dbReference type="InterPro" id="IPR019734">
    <property type="entry name" value="TPR_rpt"/>
</dbReference>
<evidence type="ECO:0000256" key="1">
    <source>
        <dbReference type="PROSITE-ProRule" id="PRU00339"/>
    </source>
</evidence>
<feature type="region of interest" description="Disordered" evidence="2">
    <location>
        <begin position="83"/>
        <end position="103"/>
    </location>
</feature>
<evidence type="ECO:0000313" key="3">
    <source>
        <dbReference type="EMBL" id="MFC4563188.1"/>
    </source>
</evidence>
<dbReference type="EMBL" id="JBHSFQ010000013">
    <property type="protein sequence ID" value="MFC4563188.1"/>
    <property type="molecule type" value="Genomic_DNA"/>
</dbReference>
<name>A0ABV9E0T3_9ACTN</name>
<dbReference type="Proteomes" id="UP001595923">
    <property type="component" value="Unassembled WGS sequence"/>
</dbReference>
<evidence type="ECO:0000313" key="4">
    <source>
        <dbReference type="Proteomes" id="UP001595923"/>
    </source>
</evidence>
<evidence type="ECO:0008006" key="5">
    <source>
        <dbReference type="Google" id="ProtNLM"/>
    </source>
</evidence>
<dbReference type="InterPro" id="IPR011990">
    <property type="entry name" value="TPR-like_helical_dom_sf"/>
</dbReference>
<dbReference type="Gene3D" id="1.25.40.10">
    <property type="entry name" value="Tetratricopeptide repeat domain"/>
    <property type="match status" value="1"/>
</dbReference>
<accession>A0ABV9E0T3</accession>
<protein>
    <recommendedName>
        <fullName evidence="5">Tetratricopeptide repeat protein</fullName>
    </recommendedName>
</protein>
<comment type="caution">
    <text evidence="3">The sequence shown here is derived from an EMBL/GenBank/DDBJ whole genome shotgun (WGS) entry which is preliminary data.</text>
</comment>
<reference evidence="4" key="1">
    <citation type="journal article" date="2019" name="Int. J. Syst. Evol. Microbiol.">
        <title>The Global Catalogue of Microorganisms (GCM) 10K type strain sequencing project: providing services to taxonomists for standard genome sequencing and annotation.</title>
        <authorList>
            <consortium name="The Broad Institute Genomics Platform"/>
            <consortium name="The Broad Institute Genome Sequencing Center for Infectious Disease"/>
            <person name="Wu L."/>
            <person name="Ma J."/>
        </authorList>
    </citation>
    <scope>NUCLEOTIDE SEQUENCE [LARGE SCALE GENOMIC DNA]</scope>
    <source>
        <strain evidence="4">XZYJ18</strain>
    </source>
</reference>
<dbReference type="RefSeq" id="WP_378575051.1">
    <property type="nucleotide sequence ID" value="NZ_JBHSFQ010000013.1"/>
</dbReference>
<proteinExistence type="predicted"/>
<feature type="repeat" description="TPR" evidence="1">
    <location>
        <begin position="127"/>
        <end position="160"/>
    </location>
</feature>
<gene>
    <name evidence="3" type="ORF">ACFO4E_15090</name>
</gene>